<organism evidence="2 3">
    <name type="scientific">Nezara viridula</name>
    <name type="common">Southern green stink bug</name>
    <name type="synonym">Cimex viridulus</name>
    <dbReference type="NCBI Taxonomy" id="85310"/>
    <lineage>
        <taxon>Eukaryota</taxon>
        <taxon>Metazoa</taxon>
        <taxon>Ecdysozoa</taxon>
        <taxon>Arthropoda</taxon>
        <taxon>Hexapoda</taxon>
        <taxon>Insecta</taxon>
        <taxon>Pterygota</taxon>
        <taxon>Neoptera</taxon>
        <taxon>Paraneoptera</taxon>
        <taxon>Hemiptera</taxon>
        <taxon>Heteroptera</taxon>
        <taxon>Panheteroptera</taxon>
        <taxon>Pentatomomorpha</taxon>
        <taxon>Pentatomoidea</taxon>
        <taxon>Pentatomidae</taxon>
        <taxon>Pentatominae</taxon>
        <taxon>Nezara</taxon>
    </lineage>
</organism>
<evidence type="ECO:0000256" key="1">
    <source>
        <dbReference type="SAM" id="Phobius"/>
    </source>
</evidence>
<feature type="transmembrane region" description="Helical" evidence="1">
    <location>
        <begin position="66"/>
        <end position="86"/>
    </location>
</feature>
<accession>A0A9P0MW83</accession>
<keyword evidence="1" id="KW-1133">Transmembrane helix</keyword>
<dbReference type="Proteomes" id="UP001152798">
    <property type="component" value="Chromosome 6"/>
</dbReference>
<reference evidence="2" key="1">
    <citation type="submission" date="2022-01" db="EMBL/GenBank/DDBJ databases">
        <authorList>
            <person name="King R."/>
        </authorList>
    </citation>
    <scope>NUCLEOTIDE SEQUENCE</scope>
</reference>
<feature type="transmembrane region" description="Helical" evidence="1">
    <location>
        <begin position="21"/>
        <end position="46"/>
    </location>
</feature>
<keyword evidence="1" id="KW-0472">Membrane</keyword>
<sequence>MTSLNFLPVVTNAYWLLELDAGSLAIASLEIASMVSLIAFHLWSLFFEYENEDGSEWNYVEEWMHYIWMALHLHFIVSDIFIIVTYTDKTQKNLLFAAICRSDVRPGLHVYRRQLLRIPGPQRRVARHCHDRTPGPLSADRLLQRQLHLRAFRRRRRLHLYHEMGLLHHLGTASPLHHIGRTHNNNLLGRQVEEPPLRSDMDTDVIADNISMCCLIGVLHVTHEGRMFDSTDVTRGTVSTFSSTDVLCDCAKQLV</sequence>
<dbReference type="AlphaFoldDB" id="A0A9P0MW83"/>
<dbReference type="EMBL" id="OV725082">
    <property type="protein sequence ID" value="CAH1406645.1"/>
    <property type="molecule type" value="Genomic_DNA"/>
</dbReference>
<protein>
    <submittedName>
        <fullName evidence="2">Uncharacterized protein</fullName>
    </submittedName>
</protein>
<gene>
    <name evidence="2" type="ORF">NEZAVI_LOCUS14534</name>
</gene>
<proteinExistence type="predicted"/>
<keyword evidence="1" id="KW-0812">Transmembrane</keyword>
<name>A0A9P0MW83_NEZVI</name>
<evidence type="ECO:0000313" key="2">
    <source>
        <dbReference type="EMBL" id="CAH1406645.1"/>
    </source>
</evidence>
<keyword evidence="3" id="KW-1185">Reference proteome</keyword>
<evidence type="ECO:0000313" key="3">
    <source>
        <dbReference type="Proteomes" id="UP001152798"/>
    </source>
</evidence>